<dbReference type="RefSeq" id="WP_164578793.1">
    <property type="nucleotide sequence ID" value="NZ_WUEZ01000047.1"/>
</dbReference>
<proteinExistence type="predicted"/>
<evidence type="ECO:0000313" key="2">
    <source>
        <dbReference type="EMBL" id="NEI38103.1"/>
    </source>
</evidence>
<feature type="transmembrane region" description="Helical" evidence="1">
    <location>
        <begin position="70"/>
        <end position="88"/>
    </location>
</feature>
<accession>A0A6P0BE23</accession>
<keyword evidence="1" id="KW-0472">Membrane</keyword>
<keyword evidence="1" id="KW-1133">Transmembrane helix</keyword>
<evidence type="ECO:0008006" key="4">
    <source>
        <dbReference type="Google" id="ProtNLM"/>
    </source>
</evidence>
<evidence type="ECO:0000313" key="3">
    <source>
        <dbReference type="Proteomes" id="UP000471560"/>
    </source>
</evidence>
<reference evidence="2 3" key="1">
    <citation type="submission" date="2019-12" db="EMBL/GenBank/DDBJ databases">
        <title>Rhizobium genotypes associated with high levels of biological nitrogen fixation by grain legumes in a temperate-maritime cropping system.</title>
        <authorList>
            <person name="Maluk M."/>
            <person name="Francesc Ferrando Molina F."/>
            <person name="Lopez Del Egido L."/>
            <person name="Lafos M."/>
            <person name="Langarica-Fuentes A."/>
            <person name="Gebre Yohannes G."/>
            <person name="Young M.W."/>
            <person name="Martin P."/>
            <person name="Gantlett R."/>
            <person name="Kenicer G."/>
            <person name="Hawes C."/>
            <person name="Begg G.S."/>
            <person name="Quilliam R.S."/>
            <person name="Squire G.R."/>
            <person name="Poole P.S."/>
            <person name="Young P.W."/>
            <person name="Iannetta P.M."/>
            <person name="James E.K."/>
        </authorList>
    </citation>
    <scope>NUCLEOTIDE SEQUENCE [LARGE SCALE GENOMIC DNA]</scope>
    <source>
        <strain evidence="2 3">JHI1096</strain>
    </source>
</reference>
<sequence length="119" mass="12499">MRWATTAAAVELAATSLILLVSPALFGRLVLEGELSEPGQALGRLAGIVLLGFALTAWPDPSARSVARAMLIYNLLATIYLCYLGVLAQSVGILLWPAMVLHAVLSILLVGTWLGSGAR</sequence>
<comment type="caution">
    <text evidence="2">The sequence shown here is derived from an EMBL/GenBank/DDBJ whole genome shotgun (WGS) entry which is preliminary data.</text>
</comment>
<protein>
    <recommendedName>
        <fullName evidence="4">Integral membrane protein</fullName>
    </recommendedName>
</protein>
<name>A0A6P0BE23_RHILE</name>
<feature type="transmembrane region" description="Helical" evidence="1">
    <location>
        <begin position="94"/>
        <end position="114"/>
    </location>
</feature>
<feature type="transmembrane region" description="Helical" evidence="1">
    <location>
        <begin position="42"/>
        <end position="58"/>
    </location>
</feature>
<gene>
    <name evidence="2" type="ORF">GR204_29790</name>
</gene>
<dbReference type="Proteomes" id="UP000471560">
    <property type="component" value="Unassembled WGS sequence"/>
</dbReference>
<evidence type="ECO:0000256" key="1">
    <source>
        <dbReference type="SAM" id="Phobius"/>
    </source>
</evidence>
<dbReference type="AlphaFoldDB" id="A0A6P0BE23"/>
<organism evidence="2 3">
    <name type="scientific">Rhizobium leguminosarum</name>
    <dbReference type="NCBI Taxonomy" id="384"/>
    <lineage>
        <taxon>Bacteria</taxon>
        <taxon>Pseudomonadati</taxon>
        <taxon>Pseudomonadota</taxon>
        <taxon>Alphaproteobacteria</taxon>
        <taxon>Hyphomicrobiales</taxon>
        <taxon>Rhizobiaceae</taxon>
        <taxon>Rhizobium/Agrobacterium group</taxon>
        <taxon>Rhizobium</taxon>
    </lineage>
</organism>
<dbReference type="EMBL" id="WUEZ01000047">
    <property type="protein sequence ID" value="NEI38103.1"/>
    <property type="molecule type" value="Genomic_DNA"/>
</dbReference>
<keyword evidence="1" id="KW-0812">Transmembrane</keyword>